<evidence type="ECO:0000259" key="7">
    <source>
        <dbReference type="Pfam" id="PF01243"/>
    </source>
</evidence>
<comment type="pathway">
    <text evidence="5">Cofactor metabolism; pyridoxal 5'-phosphate salvage; pyridoxal 5'-phosphate from pyridoxine 5'-phosphate: step 1/1.</text>
</comment>
<dbReference type="GO" id="GO:0004733">
    <property type="term" value="F:pyridoxamine phosphate oxidase activity"/>
    <property type="evidence" value="ECO:0007669"/>
    <property type="project" value="UniProtKB-UniRule"/>
</dbReference>
<dbReference type="InterPro" id="IPR012349">
    <property type="entry name" value="Split_barrel_FMN-bd"/>
</dbReference>
<feature type="binding site" evidence="5 6">
    <location>
        <position position="99"/>
    </location>
    <ligand>
        <name>FMN</name>
        <dbReference type="ChEBI" id="CHEBI:58210"/>
    </ligand>
</feature>
<dbReference type="AlphaFoldDB" id="A0A2W5KHB0"/>
<dbReference type="Pfam" id="PF01243">
    <property type="entry name" value="PNPOx_N"/>
    <property type="match status" value="1"/>
</dbReference>
<dbReference type="InterPro" id="IPR019740">
    <property type="entry name" value="Pyridox_Oxase_CS"/>
</dbReference>
<evidence type="ECO:0000256" key="3">
    <source>
        <dbReference type="ARBA" id="ARBA00022643"/>
    </source>
</evidence>
<comment type="caution">
    <text evidence="5">Lacks conserved residue(s) required for the propagation of feature annotation.</text>
</comment>
<keyword evidence="5" id="KW-0664">Pyridoxine biosynthesis</keyword>
<protein>
    <recommendedName>
        <fullName evidence="5">Pyridoxine/pyridoxamine 5'-phosphate oxidase</fullName>
        <ecNumber evidence="5">1.4.3.5</ecNumber>
    </recommendedName>
    <alternativeName>
        <fullName evidence="5">PNP/PMP oxidase</fullName>
        <shortName evidence="5">PNPOx</shortName>
    </alternativeName>
    <alternativeName>
        <fullName evidence="5">Pyridoxal 5'-phosphate synthase</fullName>
    </alternativeName>
</protein>
<feature type="binding site" evidence="5 6">
    <location>
        <position position="179"/>
    </location>
    <ligand>
        <name>FMN</name>
        <dbReference type="ChEBI" id="CHEBI:58210"/>
    </ligand>
</feature>
<dbReference type="GO" id="GO:0008615">
    <property type="term" value="P:pyridoxine biosynthetic process"/>
    <property type="evidence" value="ECO:0007669"/>
    <property type="project" value="UniProtKB-UniRule"/>
</dbReference>
<keyword evidence="3 5" id="KW-0288">FMN</keyword>
<dbReference type="NCBIfam" id="NF004231">
    <property type="entry name" value="PRK05679.1"/>
    <property type="match status" value="1"/>
</dbReference>
<comment type="catalytic activity">
    <reaction evidence="5">
        <text>pyridoxamine 5'-phosphate + O2 + H2O = pyridoxal 5'-phosphate + H2O2 + NH4(+)</text>
        <dbReference type="Rhea" id="RHEA:15817"/>
        <dbReference type="ChEBI" id="CHEBI:15377"/>
        <dbReference type="ChEBI" id="CHEBI:15379"/>
        <dbReference type="ChEBI" id="CHEBI:16240"/>
        <dbReference type="ChEBI" id="CHEBI:28938"/>
        <dbReference type="ChEBI" id="CHEBI:58451"/>
        <dbReference type="ChEBI" id="CHEBI:597326"/>
        <dbReference type="EC" id="1.4.3.5"/>
    </reaction>
</comment>
<name>A0A2W5KHB0_9GAMM</name>
<organism evidence="9 10">
    <name type="scientific">Rhodanobacter denitrificans</name>
    <dbReference type="NCBI Taxonomy" id="666685"/>
    <lineage>
        <taxon>Bacteria</taxon>
        <taxon>Pseudomonadati</taxon>
        <taxon>Pseudomonadota</taxon>
        <taxon>Gammaproteobacteria</taxon>
        <taxon>Lysobacterales</taxon>
        <taxon>Rhodanobacteraceae</taxon>
        <taxon>Rhodanobacter</taxon>
    </lineage>
</organism>
<feature type="domain" description="Pyridoxine 5'-phosphate oxidase dimerisation C-terminal" evidence="8">
    <location>
        <begin position="166"/>
        <end position="207"/>
    </location>
</feature>
<dbReference type="SUPFAM" id="SSF50475">
    <property type="entry name" value="FMN-binding split barrel"/>
    <property type="match status" value="1"/>
</dbReference>
<evidence type="ECO:0000256" key="5">
    <source>
        <dbReference type="HAMAP-Rule" id="MF_01629"/>
    </source>
</evidence>
<dbReference type="PANTHER" id="PTHR10851">
    <property type="entry name" value="PYRIDOXINE-5-PHOSPHATE OXIDASE"/>
    <property type="match status" value="1"/>
</dbReference>
<feature type="binding site" evidence="5 6">
    <location>
        <begin position="68"/>
        <end position="69"/>
    </location>
    <ligand>
        <name>FMN</name>
        <dbReference type="ChEBI" id="CHEBI:58210"/>
    </ligand>
</feature>
<dbReference type="EC" id="1.4.3.5" evidence="5"/>
<dbReference type="PROSITE" id="PS01064">
    <property type="entry name" value="PYRIDOX_OXIDASE"/>
    <property type="match status" value="1"/>
</dbReference>
<dbReference type="InterPro" id="IPR019576">
    <property type="entry name" value="Pyridoxamine_oxidase_dimer_C"/>
</dbReference>
<accession>A0A2W5KHB0</accession>
<dbReference type="GO" id="GO:0010181">
    <property type="term" value="F:FMN binding"/>
    <property type="evidence" value="ECO:0007669"/>
    <property type="project" value="UniProtKB-UniRule"/>
</dbReference>
<evidence type="ECO:0000313" key="9">
    <source>
        <dbReference type="EMBL" id="PZQ16496.1"/>
    </source>
</evidence>
<feature type="binding site" evidence="5 6">
    <location>
        <position position="75"/>
    </location>
    <ligand>
        <name>FMN</name>
        <dbReference type="ChEBI" id="CHEBI:58210"/>
    </ligand>
</feature>
<reference evidence="9 10" key="1">
    <citation type="submission" date="2017-08" db="EMBL/GenBank/DDBJ databases">
        <title>Infants hospitalized years apart are colonized by the same room-sourced microbial strains.</title>
        <authorList>
            <person name="Brooks B."/>
            <person name="Olm M.R."/>
            <person name="Firek B.A."/>
            <person name="Baker R."/>
            <person name="Thomas B.C."/>
            <person name="Morowitz M.J."/>
            <person name="Banfield J.F."/>
        </authorList>
    </citation>
    <scope>NUCLEOTIDE SEQUENCE [LARGE SCALE GENOMIC DNA]</scope>
    <source>
        <strain evidence="9">S2_005_003_R2_42</strain>
    </source>
</reference>
<comment type="catalytic activity">
    <reaction evidence="5">
        <text>pyridoxine 5'-phosphate + O2 = pyridoxal 5'-phosphate + H2O2</text>
        <dbReference type="Rhea" id="RHEA:15149"/>
        <dbReference type="ChEBI" id="CHEBI:15379"/>
        <dbReference type="ChEBI" id="CHEBI:16240"/>
        <dbReference type="ChEBI" id="CHEBI:58589"/>
        <dbReference type="ChEBI" id="CHEBI:597326"/>
        <dbReference type="EC" id="1.4.3.5"/>
    </reaction>
</comment>
<dbReference type="HAMAP" id="MF_01629">
    <property type="entry name" value="PdxH"/>
    <property type="match status" value="1"/>
</dbReference>
<feature type="binding site" evidence="5">
    <location>
        <position position="121"/>
    </location>
    <ligand>
        <name>substrate</name>
    </ligand>
</feature>
<evidence type="ECO:0000256" key="2">
    <source>
        <dbReference type="ARBA" id="ARBA00022630"/>
    </source>
</evidence>
<dbReference type="NCBIfam" id="TIGR00558">
    <property type="entry name" value="pdxH"/>
    <property type="match status" value="1"/>
</dbReference>
<feature type="binding site" evidence="5">
    <location>
        <begin position="185"/>
        <end position="187"/>
    </location>
    <ligand>
        <name>substrate</name>
    </ligand>
</feature>
<evidence type="ECO:0000256" key="4">
    <source>
        <dbReference type="ARBA" id="ARBA00023002"/>
    </source>
</evidence>
<feature type="binding site" evidence="5 6">
    <location>
        <begin position="134"/>
        <end position="135"/>
    </location>
    <ligand>
        <name>FMN</name>
        <dbReference type="ChEBI" id="CHEBI:58210"/>
    </ligand>
</feature>
<comment type="subunit">
    <text evidence="5">Homodimer.</text>
</comment>
<comment type="function">
    <text evidence="5">Catalyzes the oxidation of either pyridoxine 5'-phosphate (PNP) or pyridoxamine 5'-phosphate (PMP) into pyridoxal 5'-phosphate (PLP).</text>
</comment>
<comment type="cofactor">
    <cofactor evidence="5 6">
        <name>FMN</name>
        <dbReference type="ChEBI" id="CHEBI:58210"/>
    </cofactor>
    <text evidence="5 6">Binds 1 FMN per subunit.</text>
</comment>
<evidence type="ECO:0000313" key="10">
    <source>
        <dbReference type="Proteomes" id="UP000249046"/>
    </source>
</evidence>
<feature type="binding site" evidence="5 6">
    <location>
        <begin position="53"/>
        <end position="58"/>
    </location>
    <ligand>
        <name>FMN</name>
        <dbReference type="ChEBI" id="CHEBI:58210"/>
    </ligand>
</feature>
<dbReference type="PIRSF" id="PIRSF000190">
    <property type="entry name" value="Pyd_amn-ph_oxd"/>
    <property type="match status" value="1"/>
</dbReference>
<gene>
    <name evidence="5 9" type="primary">pdxH</name>
    <name evidence="9" type="ORF">DI564_07655</name>
</gene>
<evidence type="ECO:0000259" key="8">
    <source>
        <dbReference type="Pfam" id="PF10590"/>
    </source>
</evidence>
<evidence type="ECO:0000256" key="6">
    <source>
        <dbReference type="PIRSR" id="PIRSR000190-2"/>
    </source>
</evidence>
<feature type="binding site" evidence="5">
    <location>
        <position position="58"/>
    </location>
    <ligand>
        <name>substrate</name>
    </ligand>
</feature>
<feature type="binding site" evidence="5 6">
    <location>
        <position position="189"/>
    </location>
    <ligand>
        <name>FMN</name>
        <dbReference type="ChEBI" id="CHEBI:58210"/>
    </ligand>
</feature>
<sequence>MTASTHSSDDDPLYQQAIAGFAGLLAQAEQAGEPEPTAMTLATCDGNGRVSARIVLLKAVDAAGFRFFTNYESAKAQQLAAHPQAALCFHWKRLREQVQVRVEGRVQRLPEADSDAYFASRPRGSQLGAWASRQSQTLPDRATFEARYAEAEGRYAGADVPRPPHWGGYVLVPDRIEFWFGAEYRLHDRDLYERGEDGHWSRRNLYP</sequence>
<feature type="domain" description="Pyridoxamine 5'-phosphate oxidase N-terminal" evidence="7">
    <location>
        <begin position="30"/>
        <end position="152"/>
    </location>
</feature>
<comment type="pathway">
    <text evidence="5">Cofactor metabolism; pyridoxal 5'-phosphate salvage; pyridoxal 5'-phosphate from pyridoxamine 5'-phosphate: step 1/1.</text>
</comment>
<dbReference type="UniPathway" id="UPA01068">
    <property type="reaction ID" value="UER00304"/>
</dbReference>
<dbReference type="EMBL" id="QFPO01000005">
    <property type="protein sequence ID" value="PZQ16496.1"/>
    <property type="molecule type" value="Genomic_DNA"/>
</dbReference>
<keyword evidence="4 5" id="KW-0560">Oxidoreductase</keyword>
<proteinExistence type="inferred from homology"/>
<comment type="caution">
    <text evidence="9">The sequence shown here is derived from an EMBL/GenBank/DDBJ whole genome shotgun (WGS) entry which is preliminary data.</text>
</comment>
<dbReference type="InterPro" id="IPR000659">
    <property type="entry name" value="Pyridox_Oxase"/>
</dbReference>
<feature type="binding site" evidence="5">
    <location>
        <position position="117"/>
    </location>
    <ligand>
        <name>substrate</name>
    </ligand>
</feature>
<dbReference type="Proteomes" id="UP000249046">
    <property type="component" value="Unassembled WGS sequence"/>
</dbReference>
<keyword evidence="2 5" id="KW-0285">Flavoprotein</keyword>
<comment type="similarity">
    <text evidence="1 5">Belongs to the pyridoxamine 5'-phosphate oxidase family.</text>
</comment>
<dbReference type="InterPro" id="IPR011576">
    <property type="entry name" value="Pyridox_Oxase_N"/>
</dbReference>
<dbReference type="PANTHER" id="PTHR10851:SF0">
    <property type="entry name" value="PYRIDOXINE-5'-PHOSPHATE OXIDASE"/>
    <property type="match status" value="1"/>
</dbReference>
<evidence type="ECO:0000256" key="1">
    <source>
        <dbReference type="ARBA" id="ARBA00007301"/>
    </source>
</evidence>
<dbReference type="Gene3D" id="2.30.110.10">
    <property type="entry name" value="Electron Transport, Fmn-binding Protein, Chain A"/>
    <property type="match status" value="1"/>
</dbReference>
<feature type="binding site" evidence="5">
    <location>
        <position position="125"/>
    </location>
    <ligand>
        <name>substrate</name>
    </ligand>
</feature>
<dbReference type="Pfam" id="PF10590">
    <property type="entry name" value="PNP_phzG_C"/>
    <property type="match status" value="1"/>
</dbReference>